<comment type="caution">
    <text evidence="1">The sequence shown here is derived from an EMBL/GenBank/DDBJ whole genome shotgun (WGS) entry which is preliminary data.</text>
</comment>
<gene>
    <name evidence="1" type="ORF">JAO78_016675</name>
</gene>
<dbReference type="Proteomes" id="UP000633814">
    <property type="component" value="Unassembled WGS sequence"/>
</dbReference>
<organism evidence="1 2">
    <name type="scientific">Alishewanella maricola</name>
    <dbReference type="NCBI Taxonomy" id="2795740"/>
    <lineage>
        <taxon>Bacteria</taxon>
        <taxon>Pseudomonadati</taxon>
        <taxon>Pseudomonadota</taxon>
        <taxon>Gammaproteobacteria</taxon>
        <taxon>Alteromonadales</taxon>
        <taxon>Alteromonadaceae</taxon>
        <taxon>Alishewanella</taxon>
    </lineage>
</organism>
<sequence length="189" mass="18401">GTTTDVAPGTVINITITDQNGKTVIAQATVLADGSYALEGVDVSALADGPLTIDATAVDNNGNPLAADTSATLDAIAGSLDIAATVDNTDGTIDLSGTTTDVAPGTVINITITDQNGKTVIAQATVLADGSYALDGVDVSTLADGPLTIDATAVDNNGNPLAADTSATLDAVAGTLDIAASVDNTDGTV</sequence>
<dbReference type="EMBL" id="JAEINI020000050">
    <property type="protein sequence ID" value="MCB5228436.1"/>
    <property type="molecule type" value="Genomic_DNA"/>
</dbReference>
<feature type="non-terminal residue" evidence="1">
    <location>
        <position position="189"/>
    </location>
</feature>
<proteinExistence type="predicted"/>
<keyword evidence="2" id="KW-1185">Reference proteome</keyword>
<dbReference type="InterPro" id="IPR013783">
    <property type="entry name" value="Ig-like_fold"/>
</dbReference>
<protein>
    <submittedName>
        <fullName evidence="1">RTX toxin</fullName>
    </submittedName>
</protein>
<evidence type="ECO:0000313" key="2">
    <source>
        <dbReference type="Proteomes" id="UP000633814"/>
    </source>
</evidence>
<evidence type="ECO:0000313" key="1">
    <source>
        <dbReference type="EMBL" id="MCB5228436.1"/>
    </source>
</evidence>
<dbReference type="Gene3D" id="2.60.40.10">
    <property type="entry name" value="Immunoglobulins"/>
    <property type="match status" value="2"/>
</dbReference>
<name>A0ABS8C7X3_9ALTE</name>
<reference evidence="1 2" key="1">
    <citation type="submission" date="2021-10" db="EMBL/GenBank/DDBJ databases">
        <title>Alishewanella koreense sp. nov. isolated from seawater of southwestern coast in South Korea and the proposal for the reclassification of Rheinheimera perlucida and Rheinheimera tuosuensis as Arsukibacterium perlucida and Arsukibacterium tuosuensis.</title>
        <authorList>
            <person name="Kim K.H."/>
            <person name="Ruan W."/>
            <person name="Kim K.R."/>
            <person name="Baek J.H."/>
            <person name="Jeon C.O."/>
        </authorList>
    </citation>
    <scope>NUCLEOTIDE SEQUENCE [LARGE SCALE GENOMIC DNA]</scope>
    <source>
        <strain evidence="1 2">16-MA</strain>
    </source>
</reference>
<feature type="non-terminal residue" evidence="1">
    <location>
        <position position="1"/>
    </location>
</feature>
<accession>A0ABS8C7X3</accession>